<protein>
    <recommendedName>
        <fullName evidence="9">Flagellar M-ring protein</fullName>
    </recommendedName>
</protein>
<proteinExistence type="inferred from homology"/>
<sequence length="486" mass="51999">MKSWWETLAPAARLGFVAACAAVLLLCGVAGWWLLRSEPAVLFSDLREQDAATLAGELDKLKIPYSVADQGRTLLVDRSQVHAARMKLMGRDLPLHGSVGFEVFNTSDFGMTEFAQKINYQRALQGELTRTILAFPEVRDVRVHLALPEQGLFRQNTTRPKAAITLTLRPGQSLRGEQVSGIQRLVAAAVPGLQAAEVTIVDQRGVALTRAVDPDADAAGGTGAARLELKREMENYLARKAAAVLEQAFGAGQALASVDLVLDMDQVRVTTEDVLATPDARGGPATGVLVREKESARDSASPDLRNAEARAARGSSMQRDVEYQTGRRVEQVVSQPGAVRRIQVVAVVRQPLAAEQREQVQRLVAAAVGASAERGDTVVVQALQPAATPVPVAATPAPLPVTTPASAHAMDLPDWALPLAVGVALLALLLLVLGWRQRRPVAPLPDVPRLSQAQREAALQQVRAWMLQTPMPPVAAPSAPARGRHA</sequence>
<dbReference type="PANTHER" id="PTHR30046:SF0">
    <property type="entry name" value="FLAGELLAR M-RING PROTEIN"/>
    <property type="match status" value="1"/>
</dbReference>
<evidence type="ECO:0000256" key="5">
    <source>
        <dbReference type="ARBA" id="ARBA00022692"/>
    </source>
</evidence>
<comment type="function">
    <text evidence="9">The M ring may be actively involved in energy transduction.</text>
</comment>
<keyword evidence="8 9" id="KW-0975">Bacterial flagellum</keyword>
<dbReference type="InterPro" id="IPR013556">
    <property type="entry name" value="Flag_M-ring_C"/>
</dbReference>
<name>A0ABS1JT18_9BURK</name>
<dbReference type="RefSeq" id="WP_201692019.1">
    <property type="nucleotide sequence ID" value="NZ_JAEQND010000011.1"/>
</dbReference>
<feature type="region of interest" description="Disordered" evidence="10">
    <location>
        <begin position="292"/>
        <end position="323"/>
    </location>
</feature>
<dbReference type="Pfam" id="PF08345">
    <property type="entry name" value="YscJ_FliF_C"/>
    <property type="match status" value="1"/>
</dbReference>
<dbReference type="NCBIfam" id="TIGR00206">
    <property type="entry name" value="fliF"/>
    <property type="match status" value="1"/>
</dbReference>
<feature type="domain" description="Flagellar M-ring C-terminal" evidence="13">
    <location>
        <begin position="245"/>
        <end position="383"/>
    </location>
</feature>
<evidence type="ECO:0000256" key="2">
    <source>
        <dbReference type="ARBA" id="ARBA00004651"/>
    </source>
</evidence>
<dbReference type="InterPro" id="IPR043427">
    <property type="entry name" value="YscJ/FliF"/>
</dbReference>
<dbReference type="InterPro" id="IPR045851">
    <property type="entry name" value="AMP-bd_C_sf"/>
</dbReference>
<feature type="transmembrane region" description="Helical" evidence="11">
    <location>
        <begin position="415"/>
        <end position="435"/>
    </location>
</feature>
<evidence type="ECO:0000256" key="11">
    <source>
        <dbReference type="SAM" id="Phobius"/>
    </source>
</evidence>
<organism evidence="14 15">
    <name type="scientific">Ramlibacter alkalitolerans</name>
    <dbReference type="NCBI Taxonomy" id="2039631"/>
    <lineage>
        <taxon>Bacteria</taxon>
        <taxon>Pseudomonadati</taxon>
        <taxon>Pseudomonadota</taxon>
        <taxon>Betaproteobacteria</taxon>
        <taxon>Burkholderiales</taxon>
        <taxon>Comamonadaceae</taxon>
        <taxon>Ramlibacter</taxon>
    </lineage>
</organism>
<keyword evidence="14" id="KW-0282">Flagellum</keyword>
<evidence type="ECO:0000256" key="6">
    <source>
        <dbReference type="ARBA" id="ARBA00022989"/>
    </source>
</evidence>
<keyword evidence="14" id="KW-0966">Cell projection</keyword>
<evidence type="ECO:0000256" key="7">
    <source>
        <dbReference type="ARBA" id="ARBA00023136"/>
    </source>
</evidence>
<feature type="domain" description="Flagellar M-ring N-terminal" evidence="12">
    <location>
        <begin position="38"/>
        <end position="209"/>
    </location>
</feature>
<comment type="similarity">
    <text evidence="3 9">Belongs to the FliF family.</text>
</comment>
<keyword evidence="7 11" id="KW-0472">Membrane</keyword>
<evidence type="ECO:0000256" key="3">
    <source>
        <dbReference type="ARBA" id="ARBA00007971"/>
    </source>
</evidence>
<evidence type="ECO:0000256" key="4">
    <source>
        <dbReference type="ARBA" id="ARBA00022475"/>
    </source>
</evidence>
<keyword evidence="6 11" id="KW-1133">Transmembrane helix</keyword>
<dbReference type="EMBL" id="JAEQND010000011">
    <property type="protein sequence ID" value="MBL0427393.1"/>
    <property type="molecule type" value="Genomic_DNA"/>
</dbReference>
<dbReference type="PANTHER" id="PTHR30046">
    <property type="entry name" value="FLAGELLAR M-RING PROTEIN"/>
    <property type="match status" value="1"/>
</dbReference>
<evidence type="ECO:0000313" key="15">
    <source>
        <dbReference type="Proteomes" id="UP000622707"/>
    </source>
</evidence>
<evidence type="ECO:0000256" key="10">
    <source>
        <dbReference type="SAM" id="MobiDB-lite"/>
    </source>
</evidence>
<dbReference type="PRINTS" id="PR01009">
    <property type="entry name" value="FLGMRINGFLIF"/>
</dbReference>
<keyword evidence="14" id="KW-0969">Cilium</keyword>
<accession>A0ABS1JT18</accession>
<reference evidence="14 15" key="1">
    <citation type="journal article" date="2017" name="Int. J. Syst. Evol. Microbiol.">
        <title>Ramlibacter alkalitolerans sp. nov., alkali-tolerant bacterium isolated from soil of ginseng.</title>
        <authorList>
            <person name="Lee D.H."/>
            <person name="Cha C.J."/>
        </authorList>
    </citation>
    <scope>NUCLEOTIDE SEQUENCE [LARGE SCALE GENOMIC DNA]</scope>
    <source>
        <strain evidence="14 15">KACC 19305</strain>
    </source>
</reference>
<evidence type="ECO:0000259" key="13">
    <source>
        <dbReference type="Pfam" id="PF08345"/>
    </source>
</evidence>
<keyword evidence="4" id="KW-1003">Cell membrane</keyword>
<gene>
    <name evidence="14" type="primary">fliF</name>
    <name evidence="14" type="ORF">JI746_19935</name>
</gene>
<evidence type="ECO:0000256" key="8">
    <source>
        <dbReference type="ARBA" id="ARBA00023143"/>
    </source>
</evidence>
<dbReference type="InterPro" id="IPR000067">
    <property type="entry name" value="FlgMring_FliF"/>
</dbReference>
<keyword evidence="5 11" id="KW-0812">Transmembrane</keyword>
<dbReference type="Pfam" id="PF01514">
    <property type="entry name" value="YscJ_FliF"/>
    <property type="match status" value="1"/>
</dbReference>
<dbReference type="InterPro" id="IPR006182">
    <property type="entry name" value="FliF_N_dom"/>
</dbReference>
<evidence type="ECO:0000313" key="14">
    <source>
        <dbReference type="EMBL" id="MBL0427393.1"/>
    </source>
</evidence>
<dbReference type="PIRSF" id="PIRSF004862">
    <property type="entry name" value="FliF"/>
    <property type="match status" value="1"/>
</dbReference>
<feature type="transmembrane region" description="Helical" evidence="11">
    <location>
        <begin position="12"/>
        <end position="35"/>
    </location>
</feature>
<comment type="caution">
    <text evidence="14">The sequence shown here is derived from an EMBL/GenBank/DDBJ whole genome shotgun (WGS) entry which is preliminary data.</text>
</comment>
<keyword evidence="15" id="KW-1185">Reference proteome</keyword>
<dbReference type="Gene3D" id="3.30.300.30">
    <property type="match status" value="1"/>
</dbReference>
<dbReference type="Proteomes" id="UP000622707">
    <property type="component" value="Unassembled WGS sequence"/>
</dbReference>
<comment type="subcellular location">
    <subcellularLocation>
        <location evidence="1 9">Bacterial flagellum basal body</location>
    </subcellularLocation>
    <subcellularLocation>
        <location evidence="2">Cell membrane</location>
        <topology evidence="2">Multi-pass membrane protein</topology>
    </subcellularLocation>
</comment>
<evidence type="ECO:0000259" key="12">
    <source>
        <dbReference type="Pfam" id="PF01514"/>
    </source>
</evidence>
<evidence type="ECO:0000256" key="1">
    <source>
        <dbReference type="ARBA" id="ARBA00004117"/>
    </source>
</evidence>
<evidence type="ECO:0000256" key="9">
    <source>
        <dbReference type="PIRNR" id="PIRNR004862"/>
    </source>
</evidence>